<reference evidence="7" key="1">
    <citation type="submission" date="2025-08" db="UniProtKB">
        <authorList>
            <consortium name="RefSeq"/>
        </authorList>
    </citation>
    <scope>IDENTIFICATION</scope>
    <source>
        <tissue evidence="7">Muscle</tissue>
    </source>
</reference>
<keyword evidence="3 4" id="KW-0440">LIM domain</keyword>
<dbReference type="PROSITE" id="PS50023">
    <property type="entry name" value="LIM_DOMAIN_2"/>
    <property type="match status" value="3"/>
</dbReference>
<dbReference type="GeneID" id="106465882"/>
<dbReference type="Pfam" id="PF00412">
    <property type="entry name" value="LIM"/>
    <property type="match status" value="3"/>
</dbReference>
<dbReference type="RefSeq" id="XP_013781576.1">
    <property type="nucleotide sequence ID" value="XM_013926122.2"/>
</dbReference>
<name>A0ABM1BGK6_LIMPO</name>
<dbReference type="Gene3D" id="2.10.110.10">
    <property type="entry name" value="Cysteine Rich Protein"/>
    <property type="match status" value="3"/>
</dbReference>
<dbReference type="PANTHER" id="PTHR24219">
    <property type="entry name" value="LIM DOMAIN-CONTAINING PROTEIN JUB"/>
    <property type="match status" value="1"/>
</dbReference>
<organism evidence="6 7">
    <name type="scientific">Limulus polyphemus</name>
    <name type="common">Atlantic horseshoe crab</name>
    <dbReference type="NCBI Taxonomy" id="6850"/>
    <lineage>
        <taxon>Eukaryota</taxon>
        <taxon>Metazoa</taxon>
        <taxon>Ecdysozoa</taxon>
        <taxon>Arthropoda</taxon>
        <taxon>Chelicerata</taxon>
        <taxon>Merostomata</taxon>
        <taxon>Xiphosura</taxon>
        <taxon>Limulidae</taxon>
        <taxon>Limulus</taxon>
    </lineage>
</organism>
<dbReference type="Proteomes" id="UP000694941">
    <property type="component" value="Unplaced"/>
</dbReference>
<evidence type="ECO:0000259" key="5">
    <source>
        <dbReference type="PROSITE" id="PS50023"/>
    </source>
</evidence>
<keyword evidence="1 4" id="KW-0479">Metal-binding</keyword>
<dbReference type="PANTHER" id="PTHR24219:SF4">
    <property type="entry name" value="LIM DOMAIN-CONTAINING PROTEIN JUB"/>
    <property type="match status" value="1"/>
</dbReference>
<dbReference type="SMART" id="SM00132">
    <property type="entry name" value="LIM"/>
    <property type="match status" value="3"/>
</dbReference>
<evidence type="ECO:0000313" key="7">
    <source>
        <dbReference type="RefSeq" id="XP_013781576.1"/>
    </source>
</evidence>
<dbReference type="InterPro" id="IPR001781">
    <property type="entry name" value="Znf_LIM"/>
</dbReference>
<feature type="domain" description="LIM zinc-binding" evidence="5">
    <location>
        <begin position="3"/>
        <end position="64"/>
    </location>
</feature>
<evidence type="ECO:0000256" key="4">
    <source>
        <dbReference type="PROSITE-ProRule" id="PRU00125"/>
    </source>
</evidence>
<dbReference type="InterPro" id="IPR047247">
    <property type="entry name" value="Ajuba-like_LIM2"/>
</dbReference>
<feature type="domain" description="LIM zinc-binding" evidence="5">
    <location>
        <begin position="68"/>
        <end position="127"/>
    </location>
</feature>
<dbReference type="InterPro" id="IPR047172">
    <property type="entry name" value="Ajuba-like"/>
</dbReference>
<keyword evidence="6" id="KW-1185">Reference proteome</keyword>
<dbReference type="CDD" id="cd09355">
    <property type="entry name" value="LIM2_Ajuba_like"/>
    <property type="match status" value="1"/>
</dbReference>
<keyword evidence="2 4" id="KW-0862">Zinc</keyword>
<dbReference type="PROSITE" id="PS00478">
    <property type="entry name" value="LIM_DOMAIN_1"/>
    <property type="match status" value="1"/>
</dbReference>
<accession>A0ABM1BGK6</accession>
<gene>
    <name evidence="7" type="primary">LOC106465882</name>
</gene>
<proteinExistence type="predicted"/>
<sequence>MSGLCNACGEKVMGVGQACQAMGNLYHSKCFTCSSCSRSLRGKAFYVIHGRIYCEEDYLYSGYQQTAEKCAVCDHMIMELILQAVGKSFHPGCFRCCVCNEGLSGEPFTVDLDNKIYCLRDYYKVFARKCSACGKPITPKEGTDETVRVVAMDKDFHQQCFVCEDCGTQLSNEPGKRCYPVENHLLCQKCHLRKTETKS</sequence>
<evidence type="ECO:0000256" key="3">
    <source>
        <dbReference type="ARBA" id="ARBA00023038"/>
    </source>
</evidence>
<evidence type="ECO:0000256" key="2">
    <source>
        <dbReference type="ARBA" id="ARBA00022833"/>
    </source>
</evidence>
<evidence type="ECO:0000256" key="1">
    <source>
        <dbReference type="ARBA" id="ARBA00022723"/>
    </source>
</evidence>
<feature type="domain" description="LIM zinc-binding" evidence="5">
    <location>
        <begin position="128"/>
        <end position="197"/>
    </location>
</feature>
<dbReference type="SUPFAM" id="SSF57716">
    <property type="entry name" value="Glucocorticoid receptor-like (DNA-binding domain)"/>
    <property type="match status" value="3"/>
</dbReference>
<protein>
    <submittedName>
        <fullName evidence="7">LIM domain-containing protein jub-like</fullName>
    </submittedName>
</protein>
<evidence type="ECO:0000313" key="6">
    <source>
        <dbReference type="Proteomes" id="UP000694941"/>
    </source>
</evidence>